<keyword evidence="4" id="KW-1185">Reference proteome</keyword>
<dbReference type="PROSITE" id="PS50132">
    <property type="entry name" value="RGS"/>
    <property type="match status" value="1"/>
</dbReference>
<evidence type="ECO:0000313" key="4">
    <source>
        <dbReference type="Proteomes" id="UP001177023"/>
    </source>
</evidence>
<feature type="domain" description="RGS" evidence="2">
    <location>
        <begin position="161"/>
        <end position="279"/>
    </location>
</feature>
<feature type="non-terminal residue" evidence="3">
    <location>
        <position position="300"/>
    </location>
</feature>
<protein>
    <recommendedName>
        <fullName evidence="2">RGS domain-containing protein</fullName>
    </recommendedName>
</protein>
<gene>
    <name evidence="3" type="ORF">MSPICULIGERA_LOCUS21052</name>
</gene>
<dbReference type="Pfam" id="PF00615">
    <property type="entry name" value="RGS"/>
    <property type="match status" value="1"/>
</dbReference>
<dbReference type="AlphaFoldDB" id="A0AA36D8S9"/>
<dbReference type="InterPro" id="IPR016137">
    <property type="entry name" value="RGS"/>
</dbReference>
<comment type="caution">
    <text evidence="3">The sequence shown here is derived from an EMBL/GenBank/DDBJ whole genome shotgun (WGS) entry which is preliminary data.</text>
</comment>
<evidence type="ECO:0000313" key="3">
    <source>
        <dbReference type="EMBL" id="CAJ0582922.1"/>
    </source>
</evidence>
<feature type="region of interest" description="Disordered" evidence="1">
    <location>
        <begin position="1"/>
        <end position="32"/>
    </location>
</feature>
<dbReference type="FunFam" id="1.10.167.10:FF:000001">
    <property type="entry name" value="Putative regulator of g-protein signaling 12"/>
    <property type="match status" value="1"/>
</dbReference>
<proteinExistence type="predicted"/>
<dbReference type="PANTHER" id="PTHR10845:SF259">
    <property type="entry name" value="RGS DOMAIN-CONTAINING PROTEIN-RELATED"/>
    <property type="match status" value="1"/>
</dbReference>
<accession>A0AA36D8S9</accession>
<dbReference type="SUPFAM" id="SSF48097">
    <property type="entry name" value="Regulator of G-protein signaling, RGS"/>
    <property type="match status" value="1"/>
</dbReference>
<feature type="region of interest" description="Disordered" evidence="1">
    <location>
        <begin position="78"/>
        <end position="104"/>
    </location>
</feature>
<evidence type="ECO:0000259" key="2">
    <source>
        <dbReference type="PROSITE" id="PS50132"/>
    </source>
</evidence>
<reference evidence="3" key="1">
    <citation type="submission" date="2023-06" db="EMBL/GenBank/DDBJ databases">
        <authorList>
            <person name="Delattre M."/>
        </authorList>
    </citation>
    <scope>NUCLEOTIDE SEQUENCE</scope>
    <source>
        <strain evidence="3">AF72</strain>
    </source>
</reference>
<dbReference type="Gene3D" id="1.10.167.10">
    <property type="entry name" value="Regulator of G-protein Signalling 4, domain 2"/>
    <property type="match status" value="1"/>
</dbReference>
<sequence>MTPSARPIHILGRAPVKHSDHHGRDRSDSCQGCRHGHLPHLAGCALEALCESLPTSIPVFEDVVQKVRKTSMQSCGLGRSSSFAASRSHVKDSEPSTTRTGSHHHLEIWAGEGTNHEIPHKHHHSGPIQKTVSYIRNKFDSGMAANQAIPTLEELREWETNFEALITSKFGVTLFREYLKKELSSENIDFWCECEEYKKMKHGKKDTTKKCTEIFNTFLRNLACREVNLDSSTKQATKAAFENGCPLDTFDLAQSRIYQLMEKDSYRRFLKDVMFTELVELAKAKAAEAATTASADSAEK</sequence>
<dbReference type="EMBL" id="CATQJA010002665">
    <property type="protein sequence ID" value="CAJ0582922.1"/>
    <property type="molecule type" value="Genomic_DNA"/>
</dbReference>
<name>A0AA36D8S9_9BILA</name>
<evidence type="ECO:0000256" key="1">
    <source>
        <dbReference type="SAM" id="MobiDB-lite"/>
    </source>
</evidence>
<dbReference type="InterPro" id="IPR044926">
    <property type="entry name" value="RGS_subdomain_2"/>
</dbReference>
<organism evidence="3 4">
    <name type="scientific">Mesorhabditis spiculigera</name>
    <dbReference type="NCBI Taxonomy" id="96644"/>
    <lineage>
        <taxon>Eukaryota</taxon>
        <taxon>Metazoa</taxon>
        <taxon>Ecdysozoa</taxon>
        <taxon>Nematoda</taxon>
        <taxon>Chromadorea</taxon>
        <taxon>Rhabditida</taxon>
        <taxon>Rhabditina</taxon>
        <taxon>Rhabditomorpha</taxon>
        <taxon>Rhabditoidea</taxon>
        <taxon>Rhabditidae</taxon>
        <taxon>Mesorhabditinae</taxon>
        <taxon>Mesorhabditis</taxon>
    </lineage>
</organism>
<dbReference type="SMART" id="SM00315">
    <property type="entry name" value="RGS"/>
    <property type="match status" value="1"/>
</dbReference>
<dbReference type="InterPro" id="IPR036305">
    <property type="entry name" value="RGS_sf"/>
</dbReference>
<dbReference type="PANTHER" id="PTHR10845">
    <property type="entry name" value="REGULATOR OF G PROTEIN SIGNALING"/>
    <property type="match status" value="1"/>
</dbReference>
<dbReference type="Proteomes" id="UP001177023">
    <property type="component" value="Unassembled WGS sequence"/>
</dbReference>
<dbReference type="PRINTS" id="PR01301">
    <property type="entry name" value="RGSPROTEIN"/>
</dbReference>